<dbReference type="PROSITE" id="PS50983">
    <property type="entry name" value="FE_B12_PBP"/>
    <property type="match status" value="1"/>
</dbReference>
<evidence type="ECO:0000313" key="8">
    <source>
        <dbReference type="Proteomes" id="UP001631957"/>
    </source>
</evidence>
<evidence type="ECO:0000256" key="5">
    <source>
        <dbReference type="SAM" id="MobiDB-lite"/>
    </source>
</evidence>
<feature type="region of interest" description="Disordered" evidence="5">
    <location>
        <begin position="40"/>
        <end position="60"/>
    </location>
</feature>
<name>A0ABW9I0H8_9ACTN</name>
<dbReference type="PANTHER" id="PTHR30532:SF24">
    <property type="entry name" value="FERRIC ENTEROBACTIN-BINDING PERIPLASMIC PROTEIN FEPB"/>
    <property type="match status" value="1"/>
</dbReference>
<dbReference type="InterPro" id="IPR051313">
    <property type="entry name" value="Bact_iron-sidero_bind"/>
</dbReference>
<dbReference type="PANTHER" id="PTHR30532">
    <property type="entry name" value="IRON III DICITRATE-BINDING PERIPLASMIC PROTEIN"/>
    <property type="match status" value="1"/>
</dbReference>
<dbReference type="RefSeq" id="WP_109362201.1">
    <property type="nucleotide sequence ID" value="NZ_JBJVNI010000022.1"/>
</dbReference>
<evidence type="ECO:0000256" key="2">
    <source>
        <dbReference type="ARBA" id="ARBA00008814"/>
    </source>
</evidence>
<evidence type="ECO:0000259" key="6">
    <source>
        <dbReference type="PROSITE" id="PS50983"/>
    </source>
</evidence>
<organism evidence="7 8">
    <name type="scientific">Streptomyces niveiscabiei</name>
    <dbReference type="NCBI Taxonomy" id="164115"/>
    <lineage>
        <taxon>Bacteria</taxon>
        <taxon>Bacillati</taxon>
        <taxon>Actinomycetota</taxon>
        <taxon>Actinomycetes</taxon>
        <taxon>Kitasatosporales</taxon>
        <taxon>Streptomycetaceae</taxon>
        <taxon>Streptomyces</taxon>
    </lineage>
</organism>
<dbReference type="Gene3D" id="3.40.50.1980">
    <property type="entry name" value="Nitrogenase molybdenum iron protein domain"/>
    <property type="match status" value="2"/>
</dbReference>
<reference evidence="7 8" key="1">
    <citation type="submission" date="2024-12" db="EMBL/GenBank/DDBJ databases">
        <title>Forecasting of Potato common scab and diversities of Pathogenic streptomyces spp. in china.</title>
        <authorList>
            <person name="Handique U."/>
            <person name="Wu J."/>
        </authorList>
    </citation>
    <scope>NUCLEOTIDE SEQUENCE [LARGE SCALE GENOMIC DNA]</scope>
    <source>
        <strain evidence="7 8">ZRIMU1530</strain>
    </source>
</reference>
<keyword evidence="3" id="KW-0813">Transport</keyword>
<comment type="subcellular location">
    <subcellularLocation>
        <location evidence="1">Cell envelope</location>
    </subcellularLocation>
</comment>
<dbReference type="EMBL" id="JBJVNI010000022">
    <property type="protein sequence ID" value="MFM9613855.1"/>
    <property type="molecule type" value="Genomic_DNA"/>
</dbReference>
<accession>A0ABW9I0H8</accession>
<evidence type="ECO:0000256" key="3">
    <source>
        <dbReference type="ARBA" id="ARBA00022448"/>
    </source>
</evidence>
<sequence>MGTARTTRPASGAARTGSVRHRGGALLAVAALSVTLAACGSSDDGDGGDDRSTPSTQAGGAFPVQVKHSEGSLSLKAAPTRVVALSAMDLDAALAVGVTPVGAAKDPFGEKGISPWLTGKLGADTTLVNTSPDVSFEQIAALKPDLILATGDYGISKNYARLNQIAPTLGPASSAADDSWQGRQTQIGKALGKEAAATKAVADTEALIRKTADTYPALKGKTFSASFAYSATQIATIASPDDFAVKFLESLGLQVTPALKGTEGTATKTQPGLLSPEQAGRLASDFTVIGFTSPQVRSSVEKNPAYTKVKSTGVYTPVDTATITELRNPSILGIPWLLEELTPSFKAVK</sequence>
<feature type="domain" description="Fe/B12 periplasmic-binding" evidence="6">
    <location>
        <begin position="81"/>
        <end position="349"/>
    </location>
</feature>
<dbReference type="Pfam" id="PF01497">
    <property type="entry name" value="Peripla_BP_2"/>
    <property type="match status" value="1"/>
</dbReference>
<comment type="caution">
    <text evidence="7">The sequence shown here is derived from an EMBL/GenBank/DDBJ whole genome shotgun (WGS) entry which is preliminary data.</text>
</comment>
<protein>
    <submittedName>
        <fullName evidence="7">ABC transporter substrate-binding protein</fullName>
    </submittedName>
</protein>
<dbReference type="SUPFAM" id="SSF53807">
    <property type="entry name" value="Helical backbone' metal receptor"/>
    <property type="match status" value="1"/>
</dbReference>
<gene>
    <name evidence="7" type="ORF">ACKI18_34865</name>
</gene>
<evidence type="ECO:0000256" key="1">
    <source>
        <dbReference type="ARBA" id="ARBA00004196"/>
    </source>
</evidence>
<dbReference type="InterPro" id="IPR002491">
    <property type="entry name" value="ABC_transptr_periplasmic_BD"/>
</dbReference>
<keyword evidence="4" id="KW-0732">Signal</keyword>
<comment type="similarity">
    <text evidence="2">Belongs to the bacterial solute-binding protein 8 family.</text>
</comment>
<evidence type="ECO:0000313" key="7">
    <source>
        <dbReference type="EMBL" id="MFM9613855.1"/>
    </source>
</evidence>
<dbReference type="Proteomes" id="UP001631957">
    <property type="component" value="Unassembled WGS sequence"/>
</dbReference>
<dbReference type="CDD" id="cd01146">
    <property type="entry name" value="FhuD"/>
    <property type="match status" value="1"/>
</dbReference>
<proteinExistence type="inferred from homology"/>
<evidence type="ECO:0000256" key="4">
    <source>
        <dbReference type="ARBA" id="ARBA00022729"/>
    </source>
</evidence>
<keyword evidence="8" id="KW-1185">Reference proteome</keyword>